<dbReference type="EC" id="2.2.1.9" evidence="7"/>
<dbReference type="SUPFAM" id="SSF52467">
    <property type="entry name" value="DHS-like NAD/FAD-binding domain"/>
    <property type="match status" value="1"/>
</dbReference>
<evidence type="ECO:0000313" key="10">
    <source>
        <dbReference type="EMBL" id="MBO1364434.1"/>
    </source>
</evidence>
<comment type="similarity">
    <text evidence="7">Belongs to the TPP enzyme family. MenD subfamily.</text>
</comment>
<dbReference type="EMBL" id="JAERMS010000062">
    <property type="protein sequence ID" value="MBO1364434.1"/>
    <property type="molecule type" value="Genomic_DNA"/>
</dbReference>
<comment type="pathway">
    <text evidence="7">Quinol/quinone metabolism; menaquinone biosynthesis.</text>
</comment>
<evidence type="ECO:0000256" key="3">
    <source>
        <dbReference type="ARBA" id="ARBA00022723"/>
    </source>
</evidence>
<dbReference type="RefSeq" id="WP_107582663.1">
    <property type="nucleotide sequence ID" value="NZ_JAERMS010000062.1"/>
</dbReference>
<dbReference type="Proteomes" id="UP000664265">
    <property type="component" value="Unassembled WGS sequence"/>
</dbReference>
<name>A0ABS3M8C7_9BACT</name>
<comment type="pathway">
    <text evidence="7">Quinol/quinone metabolism; 1,4-dihydroxy-2-naphthoate biosynthesis; 1,4-dihydroxy-2-naphthoate from chorismate: step 2/7.</text>
</comment>
<evidence type="ECO:0000259" key="9">
    <source>
        <dbReference type="Pfam" id="PF02776"/>
    </source>
</evidence>
<organism evidence="10 11">
    <name type="scientific">Prevotella illustrans</name>
    <dbReference type="NCBI Taxonomy" id="2800387"/>
    <lineage>
        <taxon>Bacteria</taxon>
        <taxon>Pseudomonadati</taxon>
        <taxon>Bacteroidota</taxon>
        <taxon>Bacteroidia</taxon>
        <taxon>Bacteroidales</taxon>
        <taxon>Prevotellaceae</taxon>
        <taxon>Prevotella</taxon>
    </lineage>
</organism>
<sequence length="568" mass="64008">MYSNNIIPQKHFSNKENVNILTSLLMAHGVKHAVVCPGSRNAPIVHNLKECGDIVCHPVTDERSAGFYALGMSLATNKPVAVCVTSGTALLNVAPAVAEAFYQRIPLIVISADRPQAWIEQLDGQMLPQPEAFGRLVHKCVSLPEPMNQEQRWHCNRLANEVLMACKRNGGGPVHINVPMAEPLYTFNQSSLNAERMIELIEPICSQSVAYKELSERFSQAKRPLIVFGQAKNHEVKLGFSNRLAIEYIPVWMEMMSDECINPHIDELVFLAEKEIAARPERKSDYLPDFILYAGGNLISKRLKNFLRKAVQADVWEVTADGEVHDTFMQVTHVIKGTIQELCANLYVEKRAEHESYFKHWEQLSQRVWCHLQSFEPCYSELLAVKLFNDKLQRDESSHGVIHYANSMSVRMGMIYNQRYFYCNRGVNGIEGSLSTAAGHSLVTDERIYMVIGDLSFFYDQNALWNSSLQGNLRILLLNNGCGGIFGKFEGLKDSPARTELVMATHQTTAKGICEAYGINYYMADDAVALANQMEVFTGSSAQRPVLLEVFTDPDEDMNVYQEYFNTL</sequence>
<evidence type="ECO:0000256" key="5">
    <source>
        <dbReference type="ARBA" id="ARBA00023052"/>
    </source>
</evidence>
<feature type="domain" description="Thiamine pyrophosphate enzyme N-terminal TPP-binding" evidence="9">
    <location>
        <begin position="20"/>
        <end position="120"/>
    </location>
</feature>
<dbReference type="PANTHER" id="PTHR42916">
    <property type="entry name" value="2-SUCCINYL-5-ENOLPYRUVYL-6-HYDROXY-3-CYCLOHEXENE-1-CARBOXYLATE SYNTHASE"/>
    <property type="match status" value="1"/>
</dbReference>
<evidence type="ECO:0000259" key="8">
    <source>
        <dbReference type="Pfam" id="PF02775"/>
    </source>
</evidence>
<feature type="domain" description="Thiamine pyrophosphate enzyme TPP-binding" evidence="8">
    <location>
        <begin position="415"/>
        <end position="550"/>
    </location>
</feature>
<proteinExistence type="inferred from homology"/>
<dbReference type="Gene3D" id="3.40.50.1220">
    <property type="entry name" value="TPP-binding domain"/>
    <property type="match status" value="1"/>
</dbReference>
<evidence type="ECO:0000256" key="7">
    <source>
        <dbReference type="HAMAP-Rule" id="MF_01659"/>
    </source>
</evidence>
<keyword evidence="4 7" id="KW-0460">Magnesium</keyword>
<gene>
    <name evidence="7 10" type="primary">menD</name>
    <name evidence="10" type="ORF">JHU38_11805</name>
</gene>
<keyword evidence="11" id="KW-1185">Reference proteome</keyword>
<evidence type="ECO:0000256" key="4">
    <source>
        <dbReference type="ARBA" id="ARBA00022842"/>
    </source>
</evidence>
<dbReference type="NCBIfam" id="TIGR00173">
    <property type="entry name" value="menD"/>
    <property type="match status" value="1"/>
</dbReference>
<protein>
    <recommendedName>
        <fullName evidence="7">2-succinyl-5-enolpyruvyl-6-hydroxy-3-cyclohexene-1-carboxylate synthase</fullName>
        <shortName evidence="7">SEPHCHC synthase</shortName>
        <ecNumber evidence="7">2.2.1.9</ecNumber>
    </recommendedName>
    <alternativeName>
        <fullName evidence="7">Menaquinone biosynthesis protein MenD</fullName>
    </alternativeName>
</protein>
<dbReference type="SUPFAM" id="SSF52518">
    <property type="entry name" value="Thiamin diphosphate-binding fold (THDP-binding)"/>
    <property type="match status" value="2"/>
</dbReference>
<comment type="cofactor">
    <cofactor evidence="7">
        <name>thiamine diphosphate</name>
        <dbReference type="ChEBI" id="CHEBI:58937"/>
    </cofactor>
    <text evidence="7">Binds 1 thiamine pyrophosphate per subunit.</text>
</comment>
<dbReference type="Pfam" id="PF02776">
    <property type="entry name" value="TPP_enzyme_N"/>
    <property type="match status" value="1"/>
</dbReference>
<keyword evidence="3 7" id="KW-0479">Metal-binding</keyword>
<evidence type="ECO:0000256" key="2">
    <source>
        <dbReference type="ARBA" id="ARBA00022679"/>
    </source>
</evidence>
<comment type="cofactor">
    <cofactor evidence="7">
        <name>Mg(2+)</name>
        <dbReference type="ChEBI" id="CHEBI:18420"/>
    </cofactor>
    <cofactor evidence="7">
        <name>Mn(2+)</name>
        <dbReference type="ChEBI" id="CHEBI:29035"/>
    </cofactor>
</comment>
<dbReference type="Gene3D" id="3.40.50.970">
    <property type="match status" value="2"/>
</dbReference>
<evidence type="ECO:0000256" key="6">
    <source>
        <dbReference type="ARBA" id="ARBA00023211"/>
    </source>
</evidence>
<dbReference type="Pfam" id="PF02775">
    <property type="entry name" value="TPP_enzyme_C"/>
    <property type="match status" value="1"/>
</dbReference>
<keyword evidence="2 7" id="KW-0808">Transferase</keyword>
<dbReference type="HAMAP" id="MF_01659">
    <property type="entry name" value="MenD"/>
    <property type="match status" value="1"/>
</dbReference>
<evidence type="ECO:0000256" key="1">
    <source>
        <dbReference type="ARBA" id="ARBA00022428"/>
    </source>
</evidence>
<dbReference type="InterPro" id="IPR029061">
    <property type="entry name" value="THDP-binding"/>
</dbReference>
<dbReference type="InterPro" id="IPR029035">
    <property type="entry name" value="DHS-like_NAD/FAD-binding_dom"/>
</dbReference>
<evidence type="ECO:0000313" key="11">
    <source>
        <dbReference type="Proteomes" id="UP000664265"/>
    </source>
</evidence>
<accession>A0ABS3M8C7</accession>
<keyword evidence="6 7" id="KW-0464">Manganese</keyword>
<dbReference type="PANTHER" id="PTHR42916:SF1">
    <property type="entry name" value="PROTEIN PHYLLO, CHLOROPLASTIC"/>
    <property type="match status" value="1"/>
</dbReference>
<reference evidence="10 11" key="1">
    <citation type="submission" date="2021-01" db="EMBL/GenBank/DDBJ databases">
        <title>Prevotella A2931 sp. nov.</title>
        <authorList>
            <person name="Buhl M."/>
            <person name="Oberhettinger P."/>
        </authorList>
    </citation>
    <scope>NUCLEOTIDE SEQUENCE [LARGE SCALE GENOMIC DNA]</scope>
    <source>
        <strain evidence="10 11">A2931</strain>
    </source>
</reference>
<dbReference type="CDD" id="cd07037">
    <property type="entry name" value="TPP_PYR_MenD"/>
    <property type="match status" value="1"/>
</dbReference>
<comment type="subunit">
    <text evidence="7">Homodimer.</text>
</comment>
<dbReference type="InterPro" id="IPR011766">
    <property type="entry name" value="TPP_enzyme_TPP-bd"/>
</dbReference>
<comment type="catalytic activity">
    <reaction evidence="7">
        <text>isochorismate + 2-oxoglutarate + H(+) = 5-enolpyruvoyl-6-hydroxy-2-succinyl-cyclohex-3-ene-1-carboxylate + CO2</text>
        <dbReference type="Rhea" id="RHEA:25593"/>
        <dbReference type="ChEBI" id="CHEBI:15378"/>
        <dbReference type="ChEBI" id="CHEBI:16526"/>
        <dbReference type="ChEBI" id="CHEBI:16810"/>
        <dbReference type="ChEBI" id="CHEBI:29780"/>
        <dbReference type="ChEBI" id="CHEBI:58818"/>
        <dbReference type="EC" id="2.2.1.9"/>
    </reaction>
</comment>
<comment type="function">
    <text evidence="7">Catalyzes the thiamine diphosphate-dependent decarboxylation of 2-oxoglutarate and the subsequent addition of the resulting succinic semialdehyde-thiamine pyrophosphate anion to isochorismate to yield 2-succinyl-5-enolpyruvyl-6-hydroxy-3-cyclohexene-1-carboxylate (SEPHCHC).</text>
</comment>
<dbReference type="InterPro" id="IPR004433">
    <property type="entry name" value="MenaQ_synth_MenD"/>
</dbReference>
<dbReference type="PIRSF" id="PIRSF004983">
    <property type="entry name" value="MenD"/>
    <property type="match status" value="1"/>
</dbReference>
<dbReference type="InterPro" id="IPR012001">
    <property type="entry name" value="Thiamin_PyroP_enz_TPP-bd_dom"/>
</dbReference>
<keyword evidence="1 7" id="KW-0474">Menaquinone biosynthesis</keyword>
<comment type="caution">
    <text evidence="10">The sequence shown here is derived from an EMBL/GenBank/DDBJ whole genome shotgun (WGS) entry which is preliminary data.</text>
</comment>
<keyword evidence="5 7" id="KW-0786">Thiamine pyrophosphate</keyword>
<dbReference type="GO" id="GO:0070204">
    <property type="term" value="F:2-succinyl-5-enolpyruvyl-6-hydroxy-3-cyclohexene-1-carboxylic-acid synthase activity"/>
    <property type="evidence" value="ECO:0007669"/>
    <property type="project" value="UniProtKB-EC"/>
</dbReference>